<evidence type="ECO:0000313" key="2">
    <source>
        <dbReference type="EMBL" id="MDN0076819.1"/>
    </source>
</evidence>
<dbReference type="Proteomes" id="UP001168540">
    <property type="component" value="Unassembled WGS sequence"/>
</dbReference>
<comment type="caution">
    <text evidence="2">The sequence shown here is derived from an EMBL/GenBank/DDBJ whole genome shotgun (WGS) entry which is preliminary data.</text>
</comment>
<keyword evidence="3" id="KW-1185">Reference proteome</keyword>
<dbReference type="EMBL" id="JAUEDK010000043">
    <property type="protein sequence ID" value="MDN0076819.1"/>
    <property type="molecule type" value="Genomic_DNA"/>
</dbReference>
<dbReference type="Gene3D" id="3.40.50.620">
    <property type="entry name" value="HUPs"/>
    <property type="match status" value="1"/>
</dbReference>
<evidence type="ECO:0000313" key="3">
    <source>
        <dbReference type="Proteomes" id="UP001168540"/>
    </source>
</evidence>
<proteinExistence type="predicted"/>
<protein>
    <submittedName>
        <fullName evidence="2">Cryptochrome/photolyase family protein</fullName>
    </submittedName>
</protein>
<sequence length="94" mass="10790">MSPLPLSNRCSLKDNLDALLQHYQPQAFRWQQPDEWRLDQQLQQWAARQQIPCHAVNREHFYTARHDAVTSRGGQRRRTGLAQRTGAAAGGGRL</sequence>
<accession>A0ABT7XSP5</accession>
<dbReference type="Pfam" id="PF04244">
    <property type="entry name" value="DPRP"/>
    <property type="match status" value="1"/>
</dbReference>
<organism evidence="2 3">
    <name type="scientific">Crenobacter oryzisoli</name>
    <dbReference type="NCBI Taxonomy" id="3056844"/>
    <lineage>
        <taxon>Bacteria</taxon>
        <taxon>Pseudomonadati</taxon>
        <taxon>Pseudomonadota</taxon>
        <taxon>Betaproteobacteria</taxon>
        <taxon>Neisseriales</taxon>
        <taxon>Neisseriaceae</taxon>
        <taxon>Crenobacter</taxon>
    </lineage>
</organism>
<dbReference type="InterPro" id="IPR007357">
    <property type="entry name" value="PhrB-like"/>
</dbReference>
<feature type="region of interest" description="Disordered" evidence="1">
    <location>
        <begin position="68"/>
        <end position="94"/>
    </location>
</feature>
<reference evidence="2" key="1">
    <citation type="submission" date="2023-06" db="EMBL/GenBank/DDBJ databases">
        <authorList>
            <person name="Zhang S."/>
        </authorList>
    </citation>
    <scope>NUCLEOTIDE SEQUENCE</scope>
    <source>
        <strain evidence="2">SG2303</strain>
    </source>
</reference>
<name>A0ABT7XSP5_9NEIS</name>
<evidence type="ECO:0000256" key="1">
    <source>
        <dbReference type="SAM" id="MobiDB-lite"/>
    </source>
</evidence>
<gene>
    <name evidence="2" type="ORF">QU481_18385</name>
</gene>
<dbReference type="InterPro" id="IPR014729">
    <property type="entry name" value="Rossmann-like_a/b/a_fold"/>
</dbReference>